<name>A0AAD7NKI7_9AGAR</name>
<feature type="region of interest" description="Disordered" evidence="1">
    <location>
        <begin position="147"/>
        <end position="170"/>
    </location>
</feature>
<gene>
    <name evidence="2" type="ORF">B0H16DRAFT_1525884</name>
</gene>
<accession>A0AAD7NKI7</accession>
<feature type="compositionally biased region" description="Basic residues" evidence="1">
    <location>
        <begin position="149"/>
        <end position="167"/>
    </location>
</feature>
<evidence type="ECO:0000256" key="1">
    <source>
        <dbReference type="SAM" id="MobiDB-lite"/>
    </source>
</evidence>
<proteinExistence type="predicted"/>
<dbReference type="AlphaFoldDB" id="A0AAD7NKI7"/>
<keyword evidence="3" id="KW-1185">Reference proteome</keyword>
<organism evidence="2 3">
    <name type="scientific">Mycena metata</name>
    <dbReference type="NCBI Taxonomy" id="1033252"/>
    <lineage>
        <taxon>Eukaryota</taxon>
        <taxon>Fungi</taxon>
        <taxon>Dikarya</taxon>
        <taxon>Basidiomycota</taxon>
        <taxon>Agaricomycotina</taxon>
        <taxon>Agaricomycetes</taxon>
        <taxon>Agaricomycetidae</taxon>
        <taxon>Agaricales</taxon>
        <taxon>Marasmiineae</taxon>
        <taxon>Mycenaceae</taxon>
        <taxon>Mycena</taxon>
    </lineage>
</organism>
<sequence length="234" mass="26330">MASRTGTTSAAPMKFLRRGTSLLAQIGPCRRIPTQSIRLVVAAVGGRTNLPRHRSILPTRSLHLSLTFNRSSFTQNLRCHNSEFPRMTSSRLGNGSRVRTTTTRNIGSRNYLAMVLNWAMIINRVSLGTIRRRSLGQYRLLTGSMLKRATGRQRGTRRRRATGPRRHSPLDSTLRCIQASQAPIIGRRTCRMTDLRCPPGHTLVSPLQFPHPRRRMPTRRQTSPPSLGISIDTM</sequence>
<evidence type="ECO:0000313" key="3">
    <source>
        <dbReference type="Proteomes" id="UP001215598"/>
    </source>
</evidence>
<comment type="caution">
    <text evidence="2">The sequence shown here is derived from an EMBL/GenBank/DDBJ whole genome shotgun (WGS) entry which is preliminary data.</text>
</comment>
<feature type="region of interest" description="Disordered" evidence="1">
    <location>
        <begin position="203"/>
        <end position="234"/>
    </location>
</feature>
<reference evidence="2" key="1">
    <citation type="submission" date="2023-03" db="EMBL/GenBank/DDBJ databases">
        <title>Massive genome expansion in bonnet fungi (Mycena s.s.) driven by repeated elements and novel gene families across ecological guilds.</title>
        <authorList>
            <consortium name="Lawrence Berkeley National Laboratory"/>
            <person name="Harder C.B."/>
            <person name="Miyauchi S."/>
            <person name="Viragh M."/>
            <person name="Kuo A."/>
            <person name="Thoen E."/>
            <person name="Andreopoulos B."/>
            <person name="Lu D."/>
            <person name="Skrede I."/>
            <person name="Drula E."/>
            <person name="Henrissat B."/>
            <person name="Morin E."/>
            <person name="Kohler A."/>
            <person name="Barry K."/>
            <person name="LaButti K."/>
            <person name="Morin E."/>
            <person name="Salamov A."/>
            <person name="Lipzen A."/>
            <person name="Mereny Z."/>
            <person name="Hegedus B."/>
            <person name="Baldrian P."/>
            <person name="Stursova M."/>
            <person name="Weitz H."/>
            <person name="Taylor A."/>
            <person name="Grigoriev I.V."/>
            <person name="Nagy L.G."/>
            <person name="Martin F."/>
            <person name="Kauserud H."/>
        </authorList>
    </citation>
    <scope>NUCLEOTIDE SEQUENCE</scope>
    <source>
        <strain evidence="2">CBHHK182m</strain>
    </source>
</reference>
<evidence type="ECO:0000313" key="2">
    <source>
        <dbReference type="EMBL" id="KAJ7764835.1"/>
    </source>
</evidence>
<dbReference type="EMBL" id="JARKIB010000027">
    <property type="protein sequence ID" value="KAJ7764835.1"/>
    <property type="molecule type" value="Genomic_DNA"/>
</dbReference>
<dbReference type="Proteomes" id="UP001215598">
    <property type="component" value="Unassembled WGS sequence"/>
</dbReference>
<protein>
    <submittedName>
        <fullName evidence="2">Uncharacterized protein</fullName>
    </submittedName>
</protein>
<feature type="non-terminal residue" evidence="2">
    <location>
        <position position="1"/>
    </location>
</feature>